<proteinExistence type="predicted"/>
<protein>
    <recommendedName>
        <fullName evidence="4">PepSY domain-containing protein</fullName>
    </recommendedName>
</protein>
<dbReference type="PANTHER" id="PTHR34219:SF3">
    <property type="entry name" value="BLL7967 PROTEIN"/>
    <property type="match status" value="1"/>
</dbReference>
<dbReference type="InterPro" id="IPR005625">
    <property type="entry name" value="PepSY-ass_TM"/>
</dbReference>
<feature type="transmembrane region" description="Helical" evidence="1">
    <location>
        <begin position="139"/>
        <end position="159"/>
    </location>
</feature>
<dbReference type="RefSeq" id="WP_103788150.1">
    <property type="nucleotide sequence ID" value="NZ_PQVF01000003.1"/>
</dbReference>
<dbReference type="AlphaFoldDB" id="A0A2S5A5Z8"/>
<keyword evidence="1" id="KW-0472">Membrane</keyword>
<keyword evidence="3" id="KW-1185">Reference proteome</keyword>
<comment type="caution">
    <text evidence="2">The sequence shown here is derived from an EMBL/GenBank/DDBJ whole genome shotgun (WGS) entry which is preliminary data.</text>
</comment>
<keyword evidence="1" id="KW-1133">Transmembrane helix</keyword>
<dbReference type="Pfam" id="PF03929">
    <property type="entry name" value="PepSY_TM"/>
    <property type="match status" value="1"/>
</dbReference>
<feature type="transmembrane region" description="Helical" evidence="1">
    <location>
        <begin position="323"/>
        <end position="349"/>
    </location>
</feature>
<keyword evidence="1" id="KW-0812">Transmembrane</keyword>
<dbReference type="OrthoDB" id="111691at2"/>
<feature type="transmembrane region" description="Helical" evidence="1">
    <location>
        <begin position="189"/>
        <end position="212"/>
    </location>
</feature>
<dbReference type="Proteomes" id="UP000236893">
    <property type="component" value="Unassembled WGS sequence"/>
</dbReference>
<feature type="transmembrane region" description="Helical" evidence="1">
    <location>
        <begin position="12"/>
        <end position="36"/>
    </location>
</feature>
<dbReference type="PANTHER" id="PTHR34219">
    <property type="entry name" value="IRON-REGULATED INNER MEMBRANE PROTEIN-RELATED"/>
    <property type="match status" value="1"/>
</dbReference>
<name>A0A2S5A5Z8_9SPHI</name>
<gene>
    <name evidence="2" type="ORF">C3K47_05715</name>
</gene>
<reference evidence="2 3" key="1">
    <citation type="submission" date="2018-01" db="EMBL/GenBank/DDBJ databases">
        <authorList>
            <person name="Gaut B.S."/>
            <person name="Morton B.R."/>
            <person name="Clegg M.T."/>
            <person name="Duvall M.R."/>
        </authorList>
    </citation>
    <scope>NUCLEOTIDE SEQUENCE [LARGE SCALE GENOMIC DNA]</scope>
    <source>
        <strain evidence="2 3">HR-AV</strain>
    </source>
</reference>
<evidence type="ECO:0000256" key="1">
    <source>
        <dbReference type="SAM" id="Phobius"/>
    </source>
</evidence>
<evidence type="ECO:0008006" key="4">
    <source>
        <dbReference type="Google" id="ProtNLM"/>
    </source>
</evidence>
<sequence>MLNSLLRKTYKIHKWLGLISGLVLLVIAVSGSVLVFREEIDHAQLQPPLVKFSPSNINIDKSIKKLADNYPGAEIRLTNVTPKENESLQFSIRKESKRLTVFTHPETAAILKTFDTNSTLVVWMLNLHYNLHSGQIGKVIVLITGVLFVLSIISGFIIYRKSIGKVLSFNAKVNNKNSQTLSSSLHRIVGVWSLFLNFILAVTGVIISFTIVSTGLKKKEHKADHLKQTVINCNIDSVLTSIRSQYTDFQPNYIRIPAGSETIQVGGSVPDDFFLYFPFSNQIKVELASGKVKGKLELIAQKSFGEKFNAIIKPLHFGEYGGFIVKIIYCLTGLSVPLLSITGFMMYFIKRRKASLKSIPVIS</sequence>
<organism evidence="2 3">
    <name type="scientific">Solitalea longa</name>
    <dbReference type="NCBI Taxonomy" id="2079460"/>
    <lineage>
        <taxon>Bacteria</taxon>
        <taxon>Pseudomonadati</taxon>
        <taxon>Bacteroidota</taxon>
        <taxon>Sphingobacteriia</taxon>
        <taxon>Sphingobacteriales</taxon>
        <taxon>Sphingobacteriaceae</taxon>
        <taxon>Solitalea</taxon>
    </lineage>
</organism>
<accession>A0A2S5A5Z8</accession>
<evidence type="ECO:0000313" key="3">
    <source>
        <dbReference type="Proteomes" id="UP000236893"/>
    </source>
</evidence>
<evidence type="ECO:0000313" key="2">
    <source>
        <dbReference type="EMBL" id="POY38020.1"/>
    </source>
</evidence>
<dbReference type="EMBL" id="PQVF01000003">
    <property type="protein sequence ID" value="POY38020.1"/>
    <property type="molecule type" value="Genomic_DNA"/>
</dbReference>